<evidence type="ECO:0000313" key="2">
    <source>
        <dbReference type="Proteomes" id="UP001165063"/>
    </source>
</evidence>
<protein>
    <submittedName>
        <fullName evidence="1">Unnamed protein product</fullName>
    </submittedName>
</protein>
<comment type="caution">
    <text evidence="1">The sequence shown here is derived from an EMBL/GenBank/DDBJ whole genome shotgun (WGS) entry which is preliminary data.</text>
</comment>
<dbReference type="Proteomes" id="UP001165063">
    <property type="component" value="Unassembled WGS sequence"/>
</dbReference>
<evidence type="ECO:0000313" key="1">
    <source>
        <dbReference type="EMBL" id="GMG19552.1"/>
    </source>
</evidence>
<dbReference type="AlphaFoldDB" id="A0A9W6YLD3"/>
<accession>A0A9W6YLD3</accession>
<keyword evidence="2" id="KW-1185">Reference proteome</keyword>
<organism evidence="1 2">
    <name type="scientific">Ambrosiozyma monospora</name>
    <name type="common">Yeast</name>
    <name type="synonym">Endomycopsis monosporus</name>
    <dbReference type="NCBI Taxonomy" id="43982"/>
    <lineage>
        <taxon>Eukaryota</taxon>
        <taxon>Fungi</taxon>
        <taxon>Dikarya</taxon>
        <taxon>Ascomycota</taxon>
        <taxon>Saccharomycotina</taxon>
        <taxon>Pichiomycetes</taxon>
        <taxon>Pichiales</taxon>
        <taxon>Pichiaceae</taxon>
        <taxon>Ambrosiozyma</taxon>
    </lineage>
</organism>
<dbReference type="EMBL" id="BSXU01000153">
    <property type="protein sequence ID" value="GMG19552.1"/>
    <property type="molecule type" value="Genomic_DNA"/>
</dbReference>
<name>A0A9W6YLD3_AMBMO</name>
<sequence length="102" mass="11024">MKATIPVSFDIGSTFKEDDELNIQVLVFSDKSVCLNQQVNDKLSSDGRLINSCCMDGTASCKRSIIPSNPGNSLILGSPTENLVKDVNLFNMSARQAIVKDA</sequence>
<proteinExistence type="predicted"/>
<gene>
    <name evidence="1" type="ORF">Amon01_000055500</name>
</gene>
<reference evidence="1" key="1">
    <citation type="submission" date="2023-04" db="EMBL/GenBank/DDBJ databases">
        <title>Ambrosiozyma monospora NBRC 1965.</title>
        <authorList>
            <person name="Ichikawa N."/>
            <person name="Sato H."/>
            <person name="Tonouchi N."/>
        </authorList>
    </citation>
    <scope>NUCLEOTIDE SEQUENCE</scope>
    <source>
        <strain evidence="1">NBRC 1965</strain>
    </source>
</reference>